<comment type="function">
    <text evidence="1">Required for maximal bacterial cellulose synthesis.</text>
</comment>
<dbReference type="GO" id="GO:0006397">
    <property type="term" value="P:mRNA processing"/>
    <property type="evidence" value="ECO:0007669"/>
    <property type="project" value="InterPro"/>
</dbReference>
<dbReference type="InterPro" id="IPR044624">
    <property type="entry name" value="Mbb1-like"/>
</dbReference>
<dbReference type="GO" id="GO:0019867">
    <property type="term" value="C:outer membrane"/>
    <property type="evidence" value="ECO:0007669"/>
    <property type="project" value="InterPro"/>
</dbReference>
<feature type="signal peptide" evidence="8">
    <location>
        <begin position="1"/>
        <end position="23"/>
    </location>
</feature>
<organism evidence="10 11">
    <name type="scientific">Pseudomonas oryzihabitans</name>
    <dbReference type="NCBI Taxonomy" id="47885"/>
    <lineage>
        <taxon>Bacteria</taxon>
        <taxon>Pseudomonadati</taxon>
        <taxon>Pseudomonadota</taxon>
        <taxon>Gammaproteobacteria</taxon>
        <taxon>Pseudomonadales</taxon>
        <taxon>Pseudomonadaceae</taxon>
        <taxon>Pseudomonas</taxon>
    </lineage>
</organism>
<dbReference type="InterPro" id="IPR019734">
    <property type="entry name" value="TPR_rpt"/>
</dbReference>
<feature type="repeat" description="TPR" evidence="7">
    <location>
        <begin position="461"/>
        <end position="494"/>
    </location>
</feature>
<dbReference type="SUPFAM" id="SSF48452">
    <property type="entry name" value="TPR-like"/>
    <property type="match status" value="3"/>
</dbReference>
<dbReference type="PANTHER" id="PTHR44917">
    <property type="entry name" value="PROTEIN HIGH CHLOROPHYLL FLUORESCENT 107"/>
    <property type="match status" value="1"/>
</dbReference>
<dbReference type="PROSITE" id="PS50005">
    <property type="entry name" value="TPR"/>
    <property type="match status" value="1"/>
</dbReference>
<dbReference type="OrthoDB" id="174989at2"/>
<dbReference type="EMBL" id="CP013987">
    <property type="protein sequence ID" value="ALZ83635.1"/>
    <property type="molecule type" value="Genomic_DNA"/>
</dbReference>
<dbReference type="InterPro" id="IPR008410">
    <property type="entry name" value="BCSC_C"/>
</dbReference>
<dbReference type="Pfam" id="PF14559">
    <property type="entry name" value="TPR_19"/>
    <property type="match status" value="2"/>
</dbReference>
<dbReference type="Gene3D" id="1.25.40.10">
    <property type="entry name" value="Tetratricopeptide repeat domain"/>
    <property type="match status" value="4"/>
</dbReference>
<feature type="chain" id="PRO_5006853574" evidence="8">
    <location>
        <begin position="24"/>
        <end position="1005"/>
    </location>
</feature>
<evidence type="ECO:0000256" key="5">
    <source>
        <dbReference type="ARBA" id="ARBA00022803"/>
    </source>
</evidence>
<evidence type="ECO:0000313" key="11">
    <source>
        <dbReference type="Proteomes" id="UP000064137"/>
    </source>
</evidence>
<name>A0A0U4WLX0_9PSED</name>
<gene>
    <name evidence="10" type="ORF">APT59_05230</name>
</gene>
<dbReference type="UniPathway" id="UPA00694"/>
<dbReference type="KEGG" id="por:APT59_05230"/>
<dbReference type="Pfam" id="PF05420">
    <property type="entry name" value="BCSC_C"/>
    <property type="match status" value="1"/>
</dbReference>
<evidence type="ECO:0000256" key="1">
    <source>
        <dbReference type="ARBA" id="ARBA00003476"/>
    </source>
</evidence>
<evidence type="ECO:0000256" key="3">
    <source>
        <dbReference type="ARBA" id="ARBA00022729"/>
    </source>
</evidence>
<accession>A0A0U4WLX0</accession>
<evidence type="ECO:0000256" key="2">
    <source>
        <dbReference type="ARBA" id="ARBA00005186"/>
    </source>
</evidence>
<dbReference type="Proteomes" id="UP000064137">
    <property type="component" value="Chromosome"/>
</dbReference>
<evidence type="ECO:0000256" key="7">
    <source>
        <dbReference type="PROSITE-ProRule" id="PRU00339"/>
    </source>
</evidence>
<proteinExistence type="predicted"/>
<dbReference type="AlphaFoldDB" id="A0A0U4WLX0"/>
<feature type="domain" description="Cellulose synthase operon C C-terminal" evidence="9">
    <location>
        <begin position="694"/>
        <end position="985"/>
    </location>
</feature>
<dbReference type="PANTHER" id="PTHR44917:SF1">
    <property type="entry name" value="PROTEIN HIGH CHLOROPHYLL FLUORESCENT 107"/>
    <property type="match status" value="1"/>
</dbReference>
<dbReference type="InterPro" id="IPR011990">
    <property type="entry name" value="TPR-like_helical_dom_sf"/>
</dbReference>
<keyword evidence="4" id="KW-0677">Repeat</keyword>
<evidence type="ECO:0000256" key="4">
    <source>
        <dbReference type="ARBA" id="ARBA00022737"/>
    </source>
</evidence>
<dbReference type="GO" id="GO:0003729">
    <property type="term" value="F:mRNA binding"/>
    <property type="evidence" value="ECO:0007669"/>
    <property type="project" value="InterPro"/>
</dbReference>
<keyword evidence="5 7" id="KW-0802">TPR repeat</keyword>
<dbReference type="RefSeq" id="WP_059313885.1">
    <property type="nucleotide sequence ID" value="NZ_CP013987.1"/>
</dbReference>
<protein>
    <submittedName>
        <fullName evidence="10">Cellulose synthase</fullName>
    </submittedName>
</protein>
<keyword evidence="6" id="KW-0135">Cellulose biosynthesis</keyword>
<evidence type="ECO:0000256" key="8">
    <source>
        <dbReference type="SAM" id="SignalP"/>
    </source>
</evidence>
<dbReference type="Pfam" id="PF13432">
    <property type="entry name" value="TPR_16"/>
    <property type="match status" value="2"/>
</dbReference>
<keyword evidence="3 8" id="KW-0732">Signal</keyword>
<dbReference type="GO" id="GO:0030244">
    <property type="term" value="P:cellulose biosynthetic process"/>
    <property type="evidence" value="ECO:0007669"/>
    <property type="project" value="UniProtKB-KW"/>
</dbReference>
<evidence type="ECO:0000256" key="6">
    <source>
        <dbReference type="ARBA" id="ARBA00022916"/>
    </source>
</evidence>
<reference evidence="10 11" key="1">
    <citation type="submission" date="2016-01" db="EMBL/GenBank/DDBJ databases">
        <title>Annotation of Pseudomonas oryzihabitans USDA-ARS-USMARC-56511.</title>
        <authorList>
            <person name="Harhay G.P."/>
            <person name="Harhay D.M."/>
            <person name="Smith T.P.L."/>
            <person name="Bono J.L."/>
            <person name="Heaton M.P."/>
            <person name="Clawson M.L."/>
            <person name="Chitko-Mckown C.G."/>
            <person name="Capik S.F."/>
            <person name="DeDonder K.D."/>
            <person name="Apley M.D."/>
            <person name="Lubbers B.V."/>
            <person name="White B.J."/>
            <person name="Larson R.L."/>
        </authorList>
    </citation>
    <scope>NUCLEOTIDE SEQUENCE [LARGE SCALE GENOMIC DNA]</scope>
    <source>
        <strain evidence="10 11">USDA-ARS-USMARC-56511</strain>
    </source>
</reference>
<comment type="pathway">
    <text evidence="2">Glycan metabolism; bacterial cellulose biosynthesis.</text>
</comment>
<dbReference type="SMART" id="SM00028">
    <property type="entry name" value="TPR"/>
    <property type="match status" value="8"/>
</dbReference>
<sequence>MPKHLTLPLGLLALLIHADATWAATADAAPTAAVVQALEAQLKKTPQDPDALGKLGSARLAQQRYTDAEQLLTQAVQKGGKTWQPALDEARYHHLLERAHAAENKRELDQARDLSVEAIRLRPEAVEAQLFLAGIQSQKRQWELAEATYRQVLMREPANVDAYYGRIAALNELGRTEEALQLTKSLQPSAKSPIKGLDRLRAGQAMQEAEAAEARGDLQGASRLLEQARKEAPEDPWLRLAQARLEVRQGRPRAARDLVDSLVKDGAQRPEVLYASALLSNELGEYPRAMQTLMRIPQAQRSPDMNALAARITFNEQLAETVALAKQGRREEARSLMQRLETRAGRNPDLIGDLAEAFATAGDPEHGLELLKPLISGDTRPAPGMQLHYASIQLQMNQDQTVGNVLRDLQGVVLDSGEKQQYDDLLARYRIRQADRLTDQGKLAAAYDTLAPALKARPDDKAAQAALARMYLASGDTQKARQLYRDVLSDQPKDAELYLGAAEIAAKSQDSVTARQYLDQAVKLGQSDPQVLRRAALLYRDIGMAGTATSLLEQVVQVERKDRESAARAAGASDNPFATLPGQSRSDDALAAVPAAVGGSGGSADYAWSDPLQAQKAANNPFNDLSVVPTSSLSSSLATEQILGQLQRERSIRITQGLNVRSYDPSGSSRQTTVSAPLEISFPAGDQRMAVRVTPTRINDSSSDGSQKENGVAASIAVEDAGRGLKGDIGVSPVGLRYSTVVGGATLERPLSSLSENLLYALSVSRRSVTDSLASYGGIRDPRTGQEWGGVTANGGLARLRYDDGRYGSYIYGAAHRLTGHDVKNNDRFEIGTGVYYYLRNGPDSLFTVGLSATAIGYDNNQNHLTYGHGGYFSPQRYFAIGVPLVWAQRGDLWAYQVQGMLGVQTIRQDAADRYPDDAALQAAAEAAGEGQYGSKSKTGVAYSLSANGEYRLSGQFALGGRLGLDNAQDERDVNGNLYLRYFFEEQEGRPQLSRPQPYRSRNEE</sequence>
<evidence type="ECO:0000259" key="9">
    <source>
        <dbReference type="Pfam" id="PF05420"/>
    </source>
</evidence>
<evidence type="ECO:0000313" key="10">
    <source>
        <dbReference type="EMBL" id="ALZ83635.1"/>
    </source>
</evidence>